<organism evidence="2 3">
    <name type="scientific">Aphis gossypii</name>
    <name type="common">Cotton aphid</name>
    <dbReference type="NCBI Taxonomy" id="80765"/>
    <lineage>
        <taxon>Eukaryota</taxon>
        <taxon>Metazoa</taxon>
        <taxon>Ecdysozoa</taxon>
        <taxon>Arthropoda</taxon>
        <taxon>Hexapoda</taxon>
        <taxon>Insecta</taxon>
        <taxon>Pterygota</taxon>
        <taxon>Neoptera</taxon>
        <taxon>Paraneoptera</taxon>
        <taxon>Hemiptera</taxon>
        <taxon>Sternorrhyncha</taxon>
        <taxon>Aphidomorpha</taxon>
        <taxon>Aphidoidea</taxon>
        <taxon>Aphididae</taxon>
        <taxon>Aphidini</taxon>
        <taxon>Aphis</taxon>
        <taxon>Aphis</taxon>
    </lineage>
</organism>
<gene>
    <name evidence="2" type="ORF">APHIGO_LOCUS4846</name>
</gene>
<feature type="domain" description="DUF5641" evidence="1">
    <location>
        <begin position="2"/>
        <end position="90"/>
    </location>
</feature>
<dbReference type="EMBL" id="OU899035">
    <property type="protein sequence ID" value="CAH1722589.1"/>
    <property type="molecule type" value="Genomic_DNA"/>
</dbReference>
<accession>A0A9P0J1C2</accession>
<evidence type="ECO:0000313" key="3">
    <source>
        <dbReference type="Proteomes" id="UP001154329"/>
    </source>
</evidence>
<protein>
    <recommendedName>
        <fullName evidence="1">DUF5641 domain-containing protein</fullName>
    </recommendedName>
</protein>
<reference evidence="2" key="2">
    <citation type="submission" date="2022-10" db="EMBL/GenBank/DDBJ databases">
        <authorList>
            <consortium name="ENA_rothamsted_submissions"/>
            <consortium name="culmorum"/>
            <person name="King R."/>
        </authorList>
    </citation>
    <scope>NUCLEOTIDE SEQUENCE</scope>
</reference>
<dbReference type="InterPro" id="IPR040676">
    <property type="entry name" value="DUF5641"/>
</dbReference>
<dbReference type="Proteomes" id="UP001154329">
    <property type="component" value="Chromosome 2"/>
</dbReference>
<sequence>MLDQCHQSFWRKWSAEYLTTLQARTKWTSEVPNIQVNDMVVIIDNQQPPLMWKIGRVLEVLPGSDRIVRVAKVLTRQGEIVRPVAKLVVLPTAVERST</sequence>
<evidence type="ECO:0000313" key="2">
    <source>
        <dbReference type="EMBL" id="CAH1722589.1"/>
    </source>
</evidence>
<keyword evidence="3" id="KW-1185">Reference proteome</keyword>
<name>A0A9P0J1C2_APHGO</name>
<evidence type="ECO:0000259" key="1">
    <source>
        <dbReference type="Pfam" id="PF18701"/>
    </source>
</evidence>
<dbReference type="PANTHER" id="PTHR47331:SF5">
    <property type="entry name" value="RIBONUCLEASE H"/>
    <property type="match status" value="1"/>
</dbReference>
<proteinExistence type="predicted"/>
<reference evidence="2" key="1">
    <citation type="submission" date="2022-02" db="EMBL/GenBank/DDBJ databases">
        <authorList>
            <person name="King R."/>
        </authorList>
    </citation>
    <scope>NUCLEOTIDE SEQUENCE</scope>
</reference>
<dbReference type="PANTHER" id="PTHR47331">
    <property type="entry name" value="PHD-TYPE DOMAIN-CONTAINING PROTEIN"/>
    <property type="match status" value="1"/>
</dbReference>
<dbReference type="Pfam" id="PF18701">
    <property type="entry name" value="DUF5641"/>
    <property type="match status" value="1"/>
</dbReference>
<dbReference type="AlphaFoldDB" id="A0A9P0J1C2"/>